<feature type="region of interest" description="Disordered" evidence="1">
    <location>
        <begin position="262"/>
        <end position="287"/>
    </location>
</feature>
<accession>A0A8E5HUN3</accession>
<keyword evidence="3" id="KW-1185">Reference proteome</keyword>
<protein>
    <submittedName>
        <fullName evidence="2">Uncharacterized protein</fullName>
    </submittedName>
</protein>
<evidence type="ECO:0000256" key="1">
    <source>
        <dbReference type="SAM" id="MobiDB-lite"/>
    </source>
</evidence>
<dbReference type="EMBL" id="CP072757">
    <property type="protein sequence ID" value="QUC21866.1"/>
    <property type="molecule type" value="Genomic_DNA"/>
</dbReference>
<organism evidence="2 3">
    <name type="scientific">Ustilaginoidea virens</name>
    <name type="common">Rice false smut fungus</name>
    <name type="synonym">Villosiclava virens</name>
    <dbReference type="NCBI Taxonomy" id="1159556"/>
    <lineage>
        <taxon>Eukaryota</taxon>
        <taxon>Fungi</taxon>
        <taxon>Dikarya</taxon>
        <taxon>Ascomycota</taxon>
        <taxon>Pezizomycotina</taxon>
        <taxon>Sordariomycetes</taxon>
        <taxon>Hypocreomycetidae</taxon>
        <taxon>Hypocreales</taxon>
        <taxon>Clavicipitaceae</taxon>
        <taxon>Ustilaginoidea</taxon>
    </lineage>
</organism>
<reference evidence="2" key="1">
    <citation type="submission" date="2020-03" db="EMBL/GenBank/DDBJ databases">
        <title>A mixture of massive structural variations and highly conserved coding sequences in Ustilaginoidea virens genome.</title>
        <authorList>
            <person name="Zhang K."/>
            <person name="Zhao Z."/>
            <person name="Zhang Z."/>
            <person name="Li Y."/>
            <person name="Hsiang T."/>
            <person name="Sun W."/>
        </authorList>
    </citation>
    <scope>NUCLEOTIDE SEQUENCE</scope>
    <source>
        <strain evidence="2">UV-8b</strain>
    </source>
</reference>
<dbReference type="KEGG" id="uvi:66066884"/>
<dbReference type="Proteomes" id="UP000027002">
    <property type="component" value="Chromosome 5"/>
</dbReference>
<dbReference type="GeneID" id="66066884"/>
<feature type="compositionally biased region" description="Basic residues" evidence="1">
    <location>
        <begin position="277"/>
        <end position="287"/>
    </location>
</feature>
<sequence>MICSKRFRAIREAVNRKLPEADTRHHFIYNDNLLWIICSRLHGRSEPQPLPLPLRSQDGLKAVVACTPSAMTPPTRDASHLTFGFWLAVKVVLYLILRDAYWRPGVGVDAQRRPLNDKHGRLPVKSWMYRQAARDPSMNPATPPPGERRQWAIDILCILTLAADDLSNVPFLDRQAVFANYWITVGLMNECIDNAARFIVCASPAPSSTSWVRARQQQHKPPPTSNLPIRSWPCCPAAAAVERGRRRSFAMPAEPVLGVVKSRSISSSHAPPDHPAPKHRAKPFPPT</sequence>
<evidence type="ECO:0000313" key="3">
    <source>
        <dbReference type="Proteomes" id="UP000027002"/>
    </source>
</evidence>
<dbReference type="RefSeq" id="XP_042999539.1">
    <property type="nucleotide sequence ID" value="XM_043143604.1"/>
</dbReference>
<gene>
    <name evidence="2" type="ORF">UV8b_06107</name>
</gene>
<evidence type="ECO:0000313" key="2">
    <source>
        <dbReference type="EMBL" id="QUC21866.1"/>
    </source>
</evidence>
<name>A0A8E5HUN3_USTVR</name>
<dbReference type="AlphaFoldDB" id="A0A8E5HUN3"/>
<proteinExistence type="predicted"/>